<evidence type="ECO:0000259" key="1">
    <source>
        <dbReference type="Pfam" id="PF13392"/>
    </source>
</evidence>
<dbReference type="GO" id="GO:0004519">
    <property type="term" value="F:endonuclease activity"/>
    <property type="evidence" value="ECO:0007669"/>
    <property type="project" value="InterPro"/>
</dbReference>
<gene>
    <name evidence="2" type="ORF">FK530_22920</name>
</gene>
<organism evidence="2 3">
    <name type="scientific">Tsukamurella conjunctivitidis</name>
    <dbReference type="NCBI Taxonomy" id="2592068"/>
    <lineage>
        <taxon>Bacteria</taxon>
        <taxon>Bacillati</taxon>
        <taxon>Actinomycetota</taxon>
        <taxon>Actinomycetes</taxon>
        <taxon>Mycobacteriales</taxon>
        <taxon>Tsukamurellaceae</taxon>
        <taxon>Tsukamurella</taxon>
    </lineage>
</organism>
<dbReference type="EMBL" id="VIGX01000026">
    <property type="protein sequence ID" value="TWS25575.1"/>
    <property type="molecule type" value="Genomic_DNA"/>
</dbReference>
<accession>A0A5C5RTX8</accession>
<proteinExistence type="predicted"/>
<comment type="caution">
    <text evidence="2">The sequence shown here is derived from an EMBL/GenBank/DDBJ whole genome shotgun (WGS) entry which is preliminary data.</text>
</comment>
<reference evidence="2 3" key="1">
    <citation type="submission" date="2019-06" db="EMBL/GenBank/DDBJ databases">
        <title>Tsukamurella conjunctivitidis sp. nov., Tsukamurella assacharolytica sp. nov. and Tsukamurella sputae sp. nov. isolated from patients with conjunctivitis, bacteraemia (lymphoma) and respiratory infection (sputum) in Hong Kong.</title>
        <authorList>
            <person name="Teng J.L.L."/>
            <person name="Lee H.H."/>
            <person name="Fong J.Y.H."/>
            <person name="Fok K.M.N."/>
            <person name="Lau S.K.P."/>
            <person name="Woo P.C.Y."/>
        </authorList>
    </citation>
    <scope>NUCLEOTIDE SEQUENCE [LARGE SCALE GENOMIC DNA]</scope>
    <source>
        <strain evidence="2 3">HKU72</strain>
    </source>
</reference>
<dbReference type="AlphaFoldDB" id="A0A5C5RTX8"/>
<name>A0A5C5RTX8_9ACTN</name>
<feature type="domain" description="HNH nuclease" evidence="1">
    <location>
        <begin position="46"/>
        <end position="88"/>
    </location>
</feature>
<evidence type="ECO:0000313" key="3">
    <source>
        <dbReference type="Proteomes" id="UP000319375"/>
    </source>
</evidence>
<sequence>MGHTKPIDEQFWPKVAKGSESECWEWTASRRPTGYGQMRRLGKNLKAHRVSWEIHNGPIPDGFVVMHTCDNPPCVNPKHLRIGSQFDNLADMRAKARGVTTHHVGEMNPASKLTTPEVKDLRRRHEGGESIRALARSFSVDRKTVSDITRRNIWKSV</sequence>
<evidence type="ECO:0000313" key="2">
    <source>
        <dbReference type="EMBL" id="TWS25575.1"/>
    </source>
</evidence>
<dbReference type="InterPro" id="IPR044930">
    <property type="entry name" value="Homing_endonuclease_His-Me"/>
</dbReference>
<keyword evidence="3" id="KW-1185">Reference proteome</keyword>
<dbReference type="RefSeq" id="WP_146489249.1">
    <property type="nucleotide sequence ID" value="NZ_VIGX01000026.1"/>
</dbReference>
<dbReference type="SUPFAM" id="SSF54060">
    <property type="entry name" value="His-Me finger endonucleases"/>
    <property type="match status" value="1"/>
</dbReference>
<dbReference type="OrthoDB" id="3732358at2"/>
<dbReference type="InterPro" id="IPR044925">
    <property type="entry name" value="His-Me_finger_sf"/>
</dbReference>
<protein>
    <recommendedName>
        <fullName evidence="1">HNH nuclease domain-containing protein</fullName>
    </recommendedName>
</protein>
<dbReference type="InterPro" id="IPR003615">
    <property type="entry name" value="HNH_nuc"/>
</dbReference>
<dbReference type="Pfam" id="PF13392">
    <property type="entry name" value="HNH_3"/>
    <property type="match status" value="1"/>
</dbReference>
<dbReference type="Gene3D" id="3.90.75.10">
    <property type="entry name" value="Homing Intron 3 (I-ppo) Encoded Endonuclease, Chain A"/>
    <property type="match status" value="1"/>
</dbReference>
<dbReference type="Proteomes" id="UP000319375">
    <property type="component" value="Unassembled WGS sequence"/>
</dbReference>